<protein>
    <submittedName>
        <fullName evidence="2">Class IIb bacteriocin, lactobin A/cerein 7B family</fullName>
    </submittedName>
</protein>
<dbReference type="InterPro" id="IPR023991">
    <property type="entry name" value="Bacteriocin_IIb_lactobn/cerein"/>
</dbReference>
<organism evidence="2 3">
    <name type="scientific">Flammeovirga agarivorans</name>
    <dbReference type="NCBI Taxonomy" id="2726742"/>
    <lineage>
        <taxon>Bacteria</taxon>
        <taxon>Pseudomonadati</taxon>
        <taxon>Bacteroidota</taxon>
        <taxon>Cytophagia</taxon>
        <taxon>Cytophagales</taxon>
        <taxon>Flammeovirgaceae</taxon>
        <taxon>Flammeovirga</taxon>
    </lineage>
</organism>
<dbReference type="Proteomes" id="UP000585050">
    <property type="component" value="Unassembled WGS sequence"/>
</dbReference>
<proteinExistence type="predicted"/>
<sequence>MKFQELEFEELKSIDGGIACGGWCIAGVVLFVGSALGVGIYNGYNNAADKAAGKK</sequence>
<dbReference type="AlphaFoldDB" id="A0A7X8XXA0"/>
<dbReference type="EMBL" id="JABAIL010000005">
    <property type="protein sequence ID" value="NLR92885.1"/>
    <property type="molecule type" value="Genomic_DNA"/>
</dbReference>
<keyword evidence="1" id="KW-0472">Membrane</keyword>
<reference evidence="2 3" key="1">
    <citation type="submission" date="2020-04" db="EMBL/GenBank/DDBJ databases">
        <title>Flammeovirga sp. SR4, a novel species isolated from seawater.</title>
        <authorList>
            <person name="Wang X."/>
        </authorList>
    </citation>
    <scope>NUCLEOTIDE SEQUENCE [LARGE SCALE GENOMIC DNA]</scope>
    <source>
        <strain evidence="2 3">SR4</strain>
    </source>
</reference>
<keyword evidence="1" id="KW-0812">Transmembrane</keyword>
<evidence type="ECO:0000313" key="3">
    <source>
        <dbReference type="Proteomes" id="UP000585050"/>
    </source>
</evidence>
<keyword evidence="3" id="KW-1185">Reference proteome</keyword>
<gene>
    <name evidence="2" type="ORF">HGP29_16855</name>
</gene>
<accession>A0A7X8XXA0</accession>
<evidence type="ECO:0000313" key="2">
    <source>
        <dbReference type="EMBL" id="NLR92885.1"/>
    </source>
</evidence>
<evidence type="ECO:0000256" key="1">
    <source>
        <dbReference type="SAM" id="Phobius"/>
    </source>
</evidence>
<dbReference type="NCBIfam" id="TIGR03949">
    <property type="entry name" value="bact_IIb_cerein"/>
    <property type="match status" value="1"/>
</dbReference>
<feature type="transmembrane region" description="Helical" evidence="1">
    <location>
        <begin position="20"/>
        <end position="41"/>
    </location>
</feature>
<dbReference type="RefSeq" id="WP_168883601.1">
    <property type="nucleotide sequence ID" value="NZ_JABAIL010000005.1"/>
</dbReference>
<comment type="caution">
    <text evidence="2">The sequence shown here is derived from an EMBL/GenBank/DDBJ whole genome shotgun (WGS) entry which is preliminary data.</text>
</comment>
<name>A0A7X8XXA0_9BACT</name>
<keyword evidence="1" id="KW-1133">Transmembrane helix</keyword>